<organism evidence="1 2">
    <name type="scientific">Pluteus cervinus</name>
    <dbReference type="NCBI Taxonomy" id="181527"/>
    <lineage>
        <taxon>Eukaryota</taxon>
        <taxon>Fungi</taxon>
        <taxon>Dikarya</taxon>
        <taxon>Basidiomycota</taxon>
        <taxon>Agaricomycotina</taxon>
        <taxon>Agaricomycetes</taxon>
        <taxon>Agaricomycetidae</taxon>
        <taxon>Agaricales</taxon>
        <taxon>Pluteineae</taxon>
        <taxon>Pluteaceae</taxon>
        <taxon>Pluteus</taxon>
    </lineage>
</organism>
<evidence type="ECO:0000313" key="2">
    <source>
        <dbReference type="Proteomes" id="UP000308600"/>
    </source>
</evidence>
<dbReference type="Proteomes" id="UP000308600">
    <property type="component" value="Unassembled WGS sequence"/>
</dbReference>
<sequence>MASDIPPEIVEQIIAHLPPYKSAQYDIQSLALTSRAFVDPCQRRLFQEVDFGLTVLSDYMAPPSTAPPYFFRLLFIFKESPLLAGYVKTLSFPQLGIRGVYAGTGWLIDHPSLFADIVDCLISSRIQTINLKGPYRAPPFDWDQLPLETEINFYCIFSNPSVEVLTMDYMTIPETFFGGFGGLKELELSRVRWARGVAPDFGTHEYRADLQRVQKLTKICLAGEIHLSLDSLTPERGLDLTDVDDATWRIDLPQRAPSLSLLNPAKLKALHLQVFDHSTRPPPKTPPLSLSSCCALSHLIISQHAPARWEHFSTLWTANTISSVPRNALHSLTIRFSSPTKDFQIVQYSGLELLSSVLL</sequence>
<keyword evidence="2" id="KW-1185">Reference proteome</keyword>
<name>A0ACD3A7K0_9AGAR</name>
<evidence type="ECO:0000313" key="1">
    <source>
        <dbReference type="EMBL" id="TFK61678.1"/>
    </source>
</evidence>
<gene>
    <name evidence="1" type="ORF">BDN72DRAFT_965036</name>
</gene>
<proteinExistence type="predicted"/>
<protein>
    <submittedName>
        <fullName evidence="1">Uncharacterized protein</fullName>
    </submittedName>
</protein>
<reference evidence="1 2" key="1">
    <citation type="journal article" date="2019" name="Nat. Ecol. Evol.">
        <title>Megaphylogeny resolves global patterns of mushroom evolution.</title>
        <authorList>
            <person name="Varga T."/>
            <person name="Krizsan K."/>
            <person name="Foldi C."/>
            <person name="Dima B."/>
            <person name="Sanchez-Garcia M."/>
            <person name="Sanchez-Ramirez S."/>
            <person name="Szollosi G.J."/>
            <person name="Szarkandi J.G."/>
            <person name="Papp V."/>
            <person name="Albert L."/>
            <person name="Andreopoulos W."/>
            <person name="Angelini C."/>
            <person name="Antonin V."/>
            <person name="Barry K.W."/>
            <person name="Bougher N.L."/>
            <person name="Buchanan P."/>
            <person name="Buyck B."/>
            <person name="Bense V."/>
            <person name="Catcheside P."/>
            <person name="Chovatia M."/>
            <person name="Cooper J."/>
            <person name="Damon W."/>
            <person name="Desjardin D."/>
            <person name="Finy P."/>
            <person name="Geml J."/>
            <person name="Haridas S."/>
            <person name="Hughes K."/>
            <person name="Justo A."/>
            <person name="Karasinski D."/>
            <person name="Kautmanova I."/>
            <person name="Kiss B."/>
            <person name="Kocsube S."/>
            <person name="Kotiranta H."/>
            <person name="LaButti K.M."/>
            <person name="Lechner B.E."/>
            <person name="Liimatainen K."/>
            <person name="Lipzen A."/>
            <person name="Lukacs Z."/>
            <person name="Mihaltcheva S."/>
            <person name="Morgado L.N."/>
            <person name="Niskanen T."/>
            <person name="Noordeloos M.E."/>
            <person name="Ohm R.A."/>
            <person name="Ortiz-Santana B."/>
            <person name="Ovrebo C."/>
            <person name="Racz N."/>
            <person name="Riley R."/>
            <person name="Savchenko A."/>
            <person name="Shiryaev A."/>
            <person name="Soop K."/>
            <person name="Spirin V."/>
            <person name="Szebenyi C."/>
            <person name="Tomsovsky M."/>
            <person name="Tulloss R.E."/>
            <person name="Uehling J."/>
            <person name="Grigoriev I.V."/>
            <person name="Vagvolgyi C."/>
            <person name="Papp T."/>
            <person name="Martin F.M."/>
            <person name="Miettinen O."/>
            <person name="Hibbett D.S."/>
            <person name="Nagy L.G."/>
        </authorList>
    </citation>
    <scope>NUCLEOTIDE SEQUENCE [LARGE SCALE GENOMIC DNA]</scope>
    <source>
        <strain evidence="1 2">NL-1719</strain>
    </source>
</reference>
<dbReference type="EMBL" id="ML208638">
    <property type="protein sequence ID" value="TFK61678.1"/>
    <property type="molecule type" value="Genomic_DNA"/>
</dbReference>
<accession>A0ACD3A7K0</accession>